<dbReference type="GO" id="GO:0004519">
    <property type="term" value="F:endonuclease activity"/>
    <property type="evidence" value="ECO:0007669"/>
    <property type="project" value="UniProtKB-KW"/>
</dbReference>
<reference evidence="1 2" key="1">
    <citation type="submission" date="2017-10" db="EMBL/GenBank/DDBJ databases">
        <title>Sequencing the genomes of 1000 actinobacteria strains.</title>
        <authorList>
            <person name="Klenk H.-P."/>
        </authorList>
    </citation>
    <scope>NUCLEOTIDE SEQUENCE [LARGE SCALE GENOMIC DNA]</scope>
    <source>
        <strain evidence="1 2">DSM 46092</strain>
    </source>
</reference>
<accession>A0A2A9FBC1</accession>
<dbReference type="InterPro" id="IPR044925">
    <property type="entry name" value="His-Me_finger_sf"/>
</dbReference>
<proteinExistence type="predicted"/>
<keyword evidence="1" id="KW-0540">Nuclease</keyword>
<protein>
    <submittedName>
        <fullName evidence="1">Recombination endonuclease VII</fullName>
    </submittedName>
</protein>
<sequence>MTAPAAKVCTHCGLLKPMSEFYRRESSRDGRRGVCAVCTRRAAAIRHQVTRDAARNRRYVTRYGITADDVDELRAAQRYRCALCGRHEDRLPLGLMVDHDHHSGTVRALLCHSCNAGLGHFRESTETLHAAIAYLARGDELLAITETEKN</sequence>
<dbReference type="InterPro" id="IPR004211">
    <property type="entry name" value="Endonuclease_7"/>
</dbReference>
<comment type="caution">
    <text evidence="1">The sequence shown here is derived from an EMBL/GenBank/DDBJ whole genome shotgun (WGS) entry which is preliminary data.</text>
</comment>
<gene>
    <name evidence="1" type="ORF">ATK36_3170</name>
</gene>
<dbReference type="SUPFAM" id="SSF54060">
    <property type="entry name" value="His-Me finger endonucleases"/>
    <property type="match status" value="1"/>
</dbReference>
<dbReference type="Pfam" id="PF02945">
    <property type="entry name" value="Endonuclease_7"/>
    <property type="match status" value="1"/>
</dbReference>
<evidence type="ECO:0000313" key="2">
    <source>
        <dbReference type="Proteomes" id="UP000243542"/>
    </source>
</evidence>
<organism evidence="1 2">
    <name type="scientific">Amycolatopsis sulphurea</name>
    <dbReference type="NCBI Taxonomy" id="76022"/>
    <lineage>
        <taxon>Bacteria</taxon>
        <taxon>Bacillati</taxon>
        <taxon>Actinomycetota</taxon>
        <taxon>Actinomycetes</taxon>
        <taxon>Pseudonocardiales</taxon>
        <taxon>Pseudonocardiaceae</taxon>
        <taxon>Amycolatopsis</taxon>
    </lineage>
</organism>
<name>A0A2A9FBC1_9PSEU</name>
<dbReference type="AlphaFoldDB" id="A0A2A9FBC1"/>
<dbReference type="EMBL" id="PDJK01000002">
    <property type="protein sequence ID" value="PFG48096.1"/>
    <property type="molecule type" value="Genomic_DNA"/>
</dbReference>
<evidence type="ECO:0000313" key="1">
    <source>
        <dbReference type="EMBL" id="PFG48096.1"/>
    </source>
</evidence>
<keyword evidence="1" id="KW-0378">Hydrolase</keyword>
<keyword evidence="2" id="KW-1185">Reference proteome</keyword>
<dbReference type="RefSeq" id="WP_211291885.1">
    <property type="nucleotide sequence ID" value="NZ_JBIAKZ010000002.1"/>
</dbReference>
<dbReference type="Gene3D" id="3.40.1800.10">
    <property type="entry name" value="His-Me finger endonucleases"/>
    <property type="match status" value="1"/>
</dbReference>
<dbReference type="InterPro" id="IPR038563">
    <property type="entry name" value="Endonuclease_7_sf"/>
</dbReference>
<dbReference type="Proteomes" id="UP000243542">
    <property type="component" value="Unassembled WGS sequence"/>
</dbReference>
<keyword evidence="1" id="KW-0255">Endonuclease</keyword>